<dbReference type="Proteomes" id="UP001218188">
    <property type="component" value="Unassembled WGS sequence"/>
</dbReference>
<sequence length="226" mass="24711">MDRMTAGSHRARVNQDCGDIPPRTRKREDGGGIQPRTRKGEDGGGIHPHARKQGDDGGIQPRAHKRGMAARSHRAGVKRWRWDPAADGQTRYGGGIPLRTRNGSGICPRTRKREDGGDIRPPAPRGKLAVGPNRVRSNKGRRRDPTAHVQTRDGGVQPREKRVVRSNCRVIGRDSRTINVCSAKNLRGAADSTGGRIAIAGLLTDRLKMAVEKRLQSDMSALARSH</sequence>
<dbReference type="AlphaFoldDB" id="A0AAD6X0J2"/>
<reference evidence="2" key="1">
    <citation type="submission" date="2023-03" db="EMBL/GenBank/DDBJ databases">
        <title>Massive genome expansion in bonnet fungi (Mycena s.s.) driven by repeated elements and novel gene families across ecological guilds.</title>
        <authorList>
            <consortium name="Lawrence Berkeley National Laboratory"/>
            <person name="Harder C.B."/>
            <person name="Miyauchi S."/>
            <person name="Viragh M."/>
            <person name="Kuo A."/>
            <person name="Thoen E."/>
            <person name="Andreopoulos B."/>
            <person name="Lu D."/>
            <person name="Skrede I."/>
            <person name="Drula E."/>
            <person name="Henrissat B."/>
            <person name="Morin E."/>
            <person name="Kohler A."/>
            <person name="Barry K."/>
            <person name="LaButti K."/>
            <person name="Morin E."/>
            <person name="Salamov A."/>
            <person name="Lipzen A."/>
            <person name="Mereny Z."/>
            <person name="Hegedus B."/>
            <person name="Baldrian P."/>
            <person name="Stursova M."/>
            <person name="Weitz H."/>
            <person name="Taylor A."/>
            <person name="Grigoriev I.V."/>
            <person name="Nagy L.G."/>
            <person name="Martin F."/>
            <person name="Kauserud H."/>
        </authorList>
    </citation>
    <scope>NUCLEOTIDE SEQUENCE</scope>
    <source>
        <strain evidence="2">CBHHK200</strain>
    </source>
</reference>
<feature type="region of interest" description="Disordered" evidence="1">
    <location>
        <begin position="1"/>
        <end position="161"/>
    </location>
</feature>
<evidence type="ECO:0000313" key="2">
    <source>
        <dbReference type="EMBL" id="KAJ7031325.1"/>
    </source>
</evidence>
<accession>A0AAD6X0J2</accession>
<protein>
    <submittedName>
        <fullName evidence="2">Uncharacterized protein</fullName>
    </submittedName>
</protein>
<gene>
    <name evidence="2" type="ORF">C8F04DRAFT_701521</name>
</gene>
<feature type="compositionally biased region" description="Basic residues" evidence="1">
    <location>
        <begin position="62"/>
        <end position="79"/>
    </location>
</feature>
<keyword evidence="3" id="KW-1185">Reference proteome</keyword>
<comment type="caution">
    <text evidence="2">The sequence shown here is derived from an EMBL/GenBank/DDBJ whole genome shotgun (WGS) entry which is preliminary data.</text>
</comment>
<evidence type="ECO:0000313" key="3">
    <source>
        <dbReference type="Proteomes" id="UP001218188"/>
    </source>
</evidence>
<evidence type="ECO:0000256" key="1">
    <source>
        <dbReference type="SAM" id="MobiDB-lite"/>
    </source>
</evidence>
<name>A0AAD6X0J2_9AGAR</name>
<dbReference type="EMBL" id="JARJCM010000082">
    <property type="protein sequence ID" value="KAJ7031325.1"/>
    <property type="molecule type" value="Genomic_DNA"/>
</dbReference>
<proteinExistence type="predicted"/>
<organism evidence="2 3">
    <name type="scientific">Mycena alexandri</name>
    <dbReference type="NCBI Taxonomy" id="1745969"/>
    <lineage>
        <taxon>Eukaryota</taxon>
        <taxon>Fungi</taxon>
        <taxon>Dikarya</taxon>
        <taxon>Basidiomycota</taxon>
        <taxon>Agaricomycotina</taxon>
        <taxon>Agaricomycetes</taxon>
        <taxon>Agaricomycetidae</taxon>
        <taxon>Agaricales</taxon>
        <taxon>Marasmiineae</taxon>
        <taxon>Mycenaceae</taxon>
        <taxon>Mycena</taxon>
    </lineage>
</organism>